<evidence type="ECO:0000313" key="2">
    <source>
        <dbReference type="EMBL" id="KAK1365282.1"/>
    </source>
</evidence>
<evidence type="ECO:0000313" key="4">
    <source>
        <dbReference type="Proteomes" id="UP001237642"/>
    </source>
</evidence>
<dbReference type="SUPFAM" id="SSF81383">
    <property type="entry name" value="F-box domain"/>
    <property type="match status" value="1"/>
</dbReference>
<proteinExistence type="predicted"/>
<dbReference type="Gene3D" id="1.20.1280.50">
    <property type="match status" value="1"/>
</dbReference>
<keyword evidence="4" id="KW-1185">Reference proteome</keyword>
<accession>A0AAD8MAU4</accession>
<dbReference type="InterPro" id="IPR001810">
    <property type="entry name" value="F-box_dom"/>
</dbReference>
<dbReference type="NCBIfam" id="TIGR01640">
    <property type="entry name" value="F_box_assoc_1"/>
    <property type="match status" value="1"/>
</dbReference>
<comment type="caution">
    <text evidence="3">The sequence shown here is derived from an EMBL/GenBank/DDBJ whole genome shotgun (WGS) entry which is preliminary data.</text>
</comment>
<dbReference type="PROSITE" id="PS50181">
    <property type="entry name" value="FBOX"/>
    <property type="match status" value="1"/>
</dbReference>
<dbReference type="PANTHER" id="PTHR31672">
    <property type="entry name" value="BNACNNG10540D PROTEIN"/>
    <property type="match status" value="1"/>
</dbReference>
<protein>
    <recommendedName>
        <fullName evidence="1">F-box domain-containing protein</fullName>
    </recommendedName>
</protein>
<sequence>MANNSARLLHFPEEIVTKILLGVPVKDLLRLKTVCKPWFSIISNPSFIKSHLHRAIISPTLLTILNPPPLQHELAFASIIPHLLSIFETPAPPAQLRRQQFVSKALDDVIGQDLSKCEVHLDRVVMPRFLYPCRVVASCDGIVCLSDFNSDSVYLWNPAIRQFKKLPDSSLSVTHWFPRNFGFGYDSISGDYKVVMSYTDLPFVEVYSNNANSWTEIWYRADIHWERYTGTNVVVNGVLYFDTSNELVSFDMRTEVFGLVPFPSGVQGKGSDVLDFEGSVAMVFQSDSGIDLWTLDDVSGSDEVSWTKKFSTQLNDDEEGDIWLKLYLGGGQFYGEKSLDDGDVFLYNVLYDYEKREAKCYGLGEECKVLAALKYNWTFVSLDGFEKTPN</sequence>
<dbReference type="InterPro" id="IPR013187">
    <property type="entry name" value="F-box-assoc_dom_typ3"/>
</dbReference>
<dbReference type="InterPro" id="IPR050796">
    <property type="entry name" value="SCF_F-box_component"/>
</dbReference>
<gene>
    <name evidence="2" type="ORF">POM88_040843</name>
    <name evidence="3" type="ORF">POM88_040844</name>
</gene>
<reference evidence="3" key="1">
    <citation type="submission" date="2023-02" db="EMBL/GenBank/DDBJ databases">
        <title>Genome of toxic invasive species Heracleum sosnowskyi carries increased number of genes despite the absence of recent whole-genome duplications.</title>
        <authorList>
            <person name="Schelkunov M."/>
            <person name="Shtratnikova V."/>
            <person name="Makarenko M."/>
            <person name="Klepikova A."/>
            <person name="Omelchenko D."/>
            <person name="Novikova G."/>
            <person name="Obukhova E."/>
            <person name="Bogdanov V."/>
            <person name="Penin A."/>
            <person name="Logacheva M."/>
        </authorList>
    </citation>
    <scope>NUCLEOTIDE SEQUENCE</scope>
    <source>
        <strain evidence="3">Hsosn_3</strain>
        <tissue evidence="3">Leaf</tissue>
    </source>
</reference>
<dbReference type="EMBL" id="JAUIZM010000009">
    <property type="protein sequence ID" value="KAK1365282.1"/>
    <property type="molecule type" value="Genomic_DNA"/>
</dbReference>
<dbReference type="CDD" id="cd22157">
    <property type="entry name" value="F-box_AtFBW1-like"/>
    <property type="match status" value="1"/>
</dbReference>
<dbReference type="InterPro" id="IPR036047">
    <property type="entry name" value="F-box-like_dom_sf"/>
</dbReference>
<dbReference type="PANTHER" id="PTHR31672:SF13">
    <property type="entry name" value="F-BOX PROTEIN CPR30-LIKE"/>
    <property type="match status" value="1"/>
</dbReference>
<name>A0AAD8MAU4_9APIA</name>
<dbReference type="Proteomes" id="UP001237642">
    <property type="component" value="Unassembled WGS sequence"/>
</dbReference>
<dbReference type="AlphaFoldDB" id="A0AAD8MAU4"/>
<dbReference type="EMBL" id="JAUIZM010000009">
    <property type="protein sequence ID" value="KAK1365283.1"/>
    <property type="molecule type" value="Genomic_DNA"/>
</dbReference>
<dbReference type="InterPro" id="IPR011043">
    <property type="entry name" value="Gal_Oxase/kelch_b-propeller"/>
</dbReference>
<dbReference type="Pfam" id="PF08268">
    <property type="entry name" value="FBA_3"/>
    <property type="match status" value="1"/>
</dbReference>
<dbReference type="SUPFAM" id="SSF50965">
    <property type="entry name" value="Galactose oxidase, central domain"/>
    <property type="match status" value="1"/>
</dbReference>
<dbReference type="Pfam" id="PF00646">
    <property type="entry name" value="F-box"/>
    <property type="match status" value="1"/>
</dbReference>
<dbReference type="SMART" id="SM00256">
    <property type="entry name" value="FBOX"/>
    <property type="match status" value="1"/>
</dbReference>
<organism evidence="3 4">
    <name type="scientific">Heracleum sosnowskyi</name>
    <dbReference type="NCBI Taxonomy" id="360622"/>
    <lineage>
        <taxon>Eukaryota</taxon>
        <taxon>Viridiplantae</taxon>
        <taxon>Streptophyta</taxon>
        <taxon>Embryophyta</taxon>
        <taxon>Tracheophyta</taxon>
        <taxon>Spermatophyta</taxon>
        <taxon>Magnoliopsida</taxon>
        <taxon>eudicotyledons</taxon>
        <taxon>Gunneridae</taxon>
        <taxon>Pentapetalae</taxon>
        <taxon>asterids</taxon>
        <taxon>campanulids</taxon>
        <taxon>Apiales</taxon>
        <taxon>Apiaceae</taxon>
        <taxon>Apioideae</taxon>
        <taxon>apioid superclade</taxon>
        <taxon>Tordylieae</taxon>
        <taxon>Tordyliinae</taxon>
        <taxon>Heracleum</taxon>
    </lineage>
</organism>
<evidence type="ECO:0000313" key="3">
    <source>
        <dbReference type="EMBL" id="KAK1365283.1"/>
    </source>
</evidence>
<reference evidence="3" key="2">
    <citation type="submission" date="2023-05" db="EMBL/GenBank/DDBJ databases">
        <authorList>
            <person name="Schelkunov M.I."/>
        </authorList>
    </citation>
    <scope>NUCLEOTIDE SEQUENCE</scope>
    <source>
        <strain evidence="3">Hsosn_3</strain>
        <tissue evidence="3">Leaf</tissue>
    </source>
</reference>
<evidence type="ECO:0000259" key="1">
    <source>
        <dbReference type="PROSITE" id="PS50181"/>
    </source>
</evidence>
<dbReference type="InterPro" id="IPR017451">
    <property type="entry name" value="F-box-assoc_interact_dom"/>
</dbReference>
<feature type="domain" description="F-box" evidence="1">
    <location>
        <begin position="5"/>
        <end position="51"/>
    </location>
</feature>